<feature type="compositionally biased region" description="Basic and acidic residues" evidence="1">
    <location>
        <begin position="47"/>
        <end position="82"/>
    </location>
</feature>
<feature type="compositionally biased region" description="Basic and acidic residues" evidence="1">
    <location>
        <begin position="1"/>
        <end position="39"/>
    </location>
</feature>
<comment type="caution">
    <text evidence="2">The sequence shown here is derived from an EMBL/GenBank/DDBJ whole genome shotgun (WGS) entry which is preliminary data.</text>
</comment>
<dbReference type="EMBL" id="LDTF01000120">
    <property type="protein sequence ID" value="KTT94601.1"/>
    <property type="molecule type" value="Genomic_DNA"/>
</dbReference>
<proteinExistence type="predicted"/>
<name>A0A147IJR5_9SPHN</name>
<feature type="compositionally biased region" description="Basic and acidic residues" evidence="1">
    <location>
        <begin position="137"/>
        <end position="149"/>
    </location>
</feature>
<evidence type="ECO:0000313" key="2">
    <source>
        <dbReference type="EMBL" id="KTT94601.1"/>
    </source>
</evidence>
<sequence length="149" mass="16726">MDQRRPPHPTAHEAHRPPGRGVDRVPRRLAERALGEGREIGPVAGGGDRHVGRGPVEKRQIESRAARTRNRDRQPVGDQRVRPDRRRGWCRGWNRGWSRRRTGYRPDQVRRTAVGAGLDQRQHDGTGGPGQDIAAGQERRIGHESTRGG</sequence>
<gene>
    <name evidence="2" type="ORF">NS355_17195</name>
</gene>
<reference evidence="2 3" key="1">
    <citation type="journal article" date="2016" name="Front. Microbiol.">
        <title>Genomic Resource of Rice Seed Associated Bacteria.</title>
        <authorList>
            <person name="Midha S."/>
            <person name="Bansal K."/>
            <person name="Sharma S."/>
            <person name="Kumar N."/>
            <person name="Patil P.P."/>
            <person name="Chaudhry V."/>
            <person name="Patil P.B."/>
        </authorList>
    </citation>
    <scope>NUCLEOTIDE SEQUENCE [LARGE SCALE GENOMIC DNA]</scope>
    <source>
        <strain evidence="2 3">NS355</strain>
    </source>
</reference>
<organism evidence="2 3">
    <name type="scientific">Sphingomonas yabuuchiae</name>
    <dbReference type="NCBI Taxonomy" id="172044"/>
    <lineage>
        <taxon>Bacteria</taxon>
        <taxon>Pseudomonadati</taxon>
        <taxon>Pseudomonadota</taxon>
        <taxon>Alphaproteobacteria</taxon>
        <taxon>Sphingomonadales</taxon>
        <taxon>Sphingomonadaceae</taxon>
        <taxon>Sphingomonas</taxon>
    </lineage>
</organism>
<accession>A0A147IJR5</accession>
<dbReference type="AlphaFoldDB" id="A0A147IJR5"/>
<dbReference type="Proteomes" id="UP000073923">
    <property type="component" value="Unassembled WGS sequence"/>
</dbReference>
<feature type="region of interest" description="Disordered" evidence="1">
    <location>
        <begin position="1"/>
        <end position="149"/>
    </location>
</feature>
<evidence type="ECO:0000313" key="3">
    <source>
        <dbReference type="Proteomes" id="UP000073923"/>
    </source>
</evidence>
<protein>
    <submittedName>
        <fullName evidence="2">Uncharacterized protein</fullName>
    </submittedName>
</protein>
<evidence type="ECO:0000256" key="1">
    <source>
        <dbReference type="SAM" id="MobiDB-lite"/>
    </source>
</evidence>